<dbReference type="PATRIC" id="fig|937777.3.peg.2341"/>
<dbReference type="KEGG" id="dpd:Deipe_2340"/>
<dbReference type="EMBL" id="CP003382">
    <property type="protein sequence ID" value="AFZ67818.1"/>
    <property type="molecule type" value="Genomic_DNA"/>
</dbReference>
<dbReference type="Proteomes" id="UP000010467">
    <property type="component" value="Chromosome"/>
</dbReference>
<gene>
    <name evidence="2" type="ordered locus">Deipe_2340</name>
</gene>
<dbReference type="AlphaFoldDB" id="L0A1P2"/>
<name>L0A1P2_DEIPD</name>
<dbReference type="HOGENOM" id="CLU_1692609_0_0_0"/>
<reference evidence="3" key="1">
    <citation type="submission" date="2012-03" db="EMBL/GenBank/DDBJ databases">
        <title>Complete sequence of chromosome of Deinococcus peraridilitoris DSM 19664.</title>
        <authorList>
            <person name="Lucas S."/>
            <person name="Copeland A."/>
            <person name="Lapidus A."/>
            <person name="Glavina del Rio T."/>
            <person name="Dalin E."/>
            <person name="Tice H."/>
            <person name="Bruce D."/>
            <person name="Goodwin L."/>
            <person name="Pitluck S."/>
            <person name="Peters L."/>
            <person name="Mikhailova N."/>
            <person name="Lu M."/>
            <person name="Kyrpides N."/>
            <person name="Mavromatis K."/>
            <person name="Ivanova N."/>
            <person name="Brettin T."/>
            <person name="Detter J.C."/>
            <person name="Han C."/>
            <person name="Larimer F."/>
            <person name="Land M."/>
            <person name="Hauser L."/>
            <person name="Markowitz V."/>
            <person name="Cheng J.-F."/>
            <person name="Hugenholtz P."/>
            <person name="Woyke T."/>
            <person name="Wu D."/>
            <person name="Pukall R."/>
            <person name="Steenblock K."/>
            <person name="Brambilla E."/>
            <person name="Klenk H.-P."/>
            <person name="Eisen J.A."/>
        </authorList>
    </citation>
    <scope>NUCLEOTIDE SEQUENCE [LARGE SCALE GENOMIC DNA]</scope>
    <source>
        <strain evidence="3">DSM 19664 / LMG 22246 / CIP 109416 / KR-200</strain>
    </source>
</reference>
<accession>L0A1P2</accession>
<keyword evidence="1" id="KW-0732">Signal</keyword>
<feature type="chain" id="PRO_5003938960" description="DUF4232 domain-containing protein" evidence="1">
    <location>
        <begin position="28"/>
        <end position="155"/>
    </location>
</feature>
<dbReference type="PROSITE" id="PS51257">
    <property type="entry name" value="PROKAR_LIPOPROTEIN"/>
    <property type="match status" value="1"/>
</dbReference>
<proteinExistence type="predicted"/>
<keyword evidence="3" id="KW-1185">Reference proteome</keyword>
<evidence type="ECO:0000256" key="1">
    <source>
        <dbReference type="SAM" id="SignalP"/>
    </source>
</evidence>
<dbReference type="RefSeq" id="WP_015236120.1">
    <property type="nucleotide sequence ID" value="NC_019793.1"/>
</dbReference>
<organism evidence="2 3">
    <name type="scientific">Deinococcus peraridilitoris (strain DSM 19664 / LMG 22246 / CIP 109416 / KR-200)</name>
    <dbReference type="NCBI Taxonomy" id="937777"/>
    <lineage>
        <taxon>Bacteria</taxon>
        <taxon>Thermotogati</taxon>
        <taxon>Deinococcota</taxon>
        <taxon>Deinococci</taxon>
        <taxon>Deinococcales</taxon>
        <taxon>Deinococcaceae</taxon>
        <taxon>Deinococcus</taxon>
    </lineage>
</organism>
<feature type="signal peptide" evidence="1">
    <location>
        <begin position="1"/>
        <end position="27"/>
    </location>
</feature>
<evidence type="ECO:0008006" key="4">
    <source>
        <dbReference type="Google" id="ProtNLM"/>
    </source>
</evidence>
<dbReference type="STRING" id="937777.Deipe_2340"/>
<protein>
    <recommendedName>
        <fullName evidence="4">DUF4232 domain-containing protein</fullName>
    </recommendedName>
</protein>
<sequence length="155" mass="16332">MTPGRRKGNLLLSSVLVLTLSGCGAPAAPPDEVCPAVFVVPTLSVSPTEAKSGERVTIEVTTPLAGERCTGYPVEGVDYFVGGTLLEAQRVSNLRDIRFQTTWQPQPGVHGVPARGSQDIEVTAKVHVSGWPEPLDAMSTDPRAGTTVTVRVTVP</sequence>
<evidence type="ECO:0000313" key="2">
    <source>
        <dbReference type="EMBL" id="AFZ67818.1"/>
    </source>
</evidence>
<evidence type="ECO:0000313" key="3">
    <source>
        <dbReference type="Proteomes" id="UP000010467"/>
    </source>
</evidence>